<name>A0ACC0C3P5_CATRO</name>
<evidence type="ECO:0000313" key="1">
    <source>
        <dbReference type="EMBL" id="KAI5679582.1"/>
    </source>
</evidence>
<gene>
    <name evidence="1" type="ORF">M9H77_00809</name>
</gene>
<evidence type="ECO:0000313" key="2">
    <source>
        <dbReference type="Proteomes" id="UP001060085"/>
    </source>
</evidence>
<protein>
    <submittedName>
        <fullName evidence="1">Uncharacterized protein</fullName>
    </submittedName>
</protein>
<dbReference type="EMBL" id="CM044701">
    <property type="protein sequence ID" value="KAI5679582.1"/>
    <property type="molecule type" value="Genomic_DNA"/>
</dbReference>
<dbReference type="Proteomes" id="UP001060085">
    <property type="component" value="Linkage Group LG01"/>
</dbReference>
<sequence length="92" mass="10405">MICEEPNQVLKRSKLSVPITAPVMEVVQPCGLEIIGTWKTSETLSQTLTFFTLGMKSQNSHGGGQNRVMTLFVEELKLESELERLLFLEDDY</sequence>
<proteinExistence type="predicted"/>
<accession>A0ACC0C3P5</accession>
<organism evidence="1 2">
    <name type="scientific">Catharanthus roseus</name>
    <name type="common">Madagascar periwinkle</name>
    <name type="synonym">Vinca rosea</name>
    <dbReference type="NCBI Taxonomy" id="4058"/>
    <lineage>
        <taxon>Eukaryota</taxon>
        <taxon>Viridiplantae</taxon>
        <taxon>Streptophyta</taxon>
        <taxon>Embryophyta</taxon>
        <taxon>Tracheophyta</taxon>
        <taxon>Spermatophyta</taxon>
        <taxon>Magnoliopsida</taxon>
        <taxon>eudicotyledons</taxon>
        <taxon>Gunneridae</taxon>
        <taxon>Pentapetalae</taxon>
        <taxon>asterids</taxon>
        <taxon>lamiids</taxon>
        <taxon>Gentianales</taxon>
        <taxon>Apocynaceae</taxon>
        <taxon>Rauvolfioideae</taxon>
        <taxon>Vinceae</taxon>
        <taxon>Catharanthinae</taxon>
        <taxon>Catharanthus</taxon>
    </lineage>
</organism>
<comment type="caution">
    <text evidence="1">The sequence shown here is derived from an EMBL/GenBank/DDBJ whole genome shotgun (WGS) entry which is preliminary data.</text>
</comment>
<reference evidence="2" key="1">
    <citation type="journal article" date="2023" name="Nat. Plants">
        <title>Single-cell RNA sequencing provides a high-resolution roadmap for understanding the multicellular compartmentation of specialized metabolism.</title>
        <authorList>
            <person name="Sun S."/>
            <person name="Shen X."/>
            <person name="Li Y."/>
            <person name="Li Y."/>
            <person name="Wang S."/>
            <person name="Li R."/>
            <person name="Zhang H."/>
            <person name="Shen G."/>
            <person name="Guo B."/>
            <person name="Wei J."/>
            <person name="Xu J."/>
            <person name="St-Pierre B."/>
            <person name="Chen S."/>
            <person name="Sun C."/>
        </authorList>
    </citation>
    <scope>NUCLEOTIDE SEQUENCE [LARGE SCALE GENOMIC DNA]</scope>
</reference>
<keyword evidence="2" id="KW-1185">Reference proteome</keyword>